<dbReference type="Proteomes" id="UP000249364">
    <property type="component" value="Unassembled WGS sequence"/>
</dbReference>
<dbReference type="InterPro" id="IPR016181">
    <property type="entry name" value="Acyl_CoA_acyltransferase"/>
</dbReference>
<evidence type="ECO:0000313" key="11">
    <source>
        <dbReference type="EMBL" id="PZX48192.1"/>
    </source>
</evidence>
<comment type="function">
    <text evidence="9">Catalyzes the first step in the biosynthesis of ornithine lipids, which are phosphorus-free membrane lipids. Catalyzes the 3-hydroxyacyl-acyl carrier protein-dependent acylation of ornithine to form lyso-ornithine lipid (LOL).</text>
</comment>
<dbReference type="GO" id="GO:0043810">
    <property type="term" value="F:ornithine-acyl [acyl carrier protein] N-acyltransferase activity"/>
    <property type="evidence" value="ECO:0007669"/>
    <property type="project" value="UniProtKB-EC"/>
</dbReference>
<dbReference type="STRING" id="121821.GCA_001870675_02414"/>
<evidence type="ECO:0000256" key="1">
    <source>
        <dbReference type="ARBA" id="ARBA00005189"/>
    </source>
</evidence>
<keyword evidence="4" id="KW-0443">Lipid metabolism</keyword>
<gene>
    <name evidence="11" type="ORF">LY56_00342</name>
</gene>
<dbReference type="GO" id="GO:0006629">
    <property type="term" value="P:lipid metabolic process"/>
    <property type="evidence" value="ECO:0007669"/>
    <property type="project" value="UniProtKB-KW"/>
</dbReference>
<dbReference type="InterPro" id="IPR052351">
    <property type="entry name" value="Ornithine_N-alpha-AT"/>
</dbReference>
<keyword evidence="2" id="KW-0444">Lipid biosynthesis</keyword>
<evidence type="ECO:0000256" key="7">
    <source>
        <dbReference type="ARBA" id="ARBA00039058"/>
    </source>
</evidence>
<comment type="pathway">
    <text evidence="1">Lipid metabolism.</text>
</comment>
<name>A0A2W7SC53_9RHOB</name>
<comment type="similarity">
    <text evidence="6">Belongs to the acetyltransferase family. OlsB subfamily.</text>
</comment>
<dbReference type="PANTHER" id="PTHR37323">
    <property type="entry name" value="GCN5-RELATED N-ACETYLTRANSFERASE"/>
    <property type="match status" value="1"/>
</dbReference>
<accession>A0A2W7SC53</accession>
<comment type="caution">
    <text evidence="11">The sequence shown here is derived from an EMBL/GenBank/DDBJ whole genome shotgun (WGS) entry which is preliminary data.</text>
</comment>
<dbReference type="Pfam" id="PF13444">
    <property type="entry name" value="Acetyltransf_5"/>
    <property type="match status" value="1"/>
</dbReference>
<evidence type="ECO:0000256" key="9">
    <source>
        <dbReference type="ARBA" id="ARBA00045724"/>
    </source>
</evidence>
<evidence type="ECO:0000256" key="4">
    <source>
        <dbReference type="ARBA" id="ARBA00023098"/>
    </source>
</evidence>
<evidence type="ECO:0000256" key="5">
    <source>
        <dbReference type="ARBA" id="ARBA00023315"/>
    </source>
</evidence>
<dbReference type="PANTHER" id="PTHR37323:SF1">
    <property type="entry name" value="L-ORNITHINE N(ALPHA)-ACYLTRANSFERASE"/>
    <property type="match status" value="1"/>
</dbReference>
<dbReference type="EC" id="2.3.2.30" evidence="7"/>
<dbReference type="RefSeq" id="WP_071469068.1">
    <property type="nucleotide sequence ID" value="NZ_MEHT01000009.1"/>
</dbReference>
<evidence type="ECO:0000256" key="10">
    <source>
        <dbReference type="ARBA" id="ARBA00047785"/>
    </source>
</evidence>
<evidence type="ECO:0000256" key="2">
    <source>
        <dbReference type="ARBA" id="ARBA00022516"/>
    </source>
</evidence>
<keyword evidence="12" id="KW-1185">Reference proteome</keyword>
<dbReference type="OrthoDB" id="9787072at2"/>
<evidence type="ECO:0000313" key="12">
    <source>
        <dbReference type="Proteomes" id="UP000249364"/>
    </source>
</evidence>
<protein>
    <recommendedName>
        <fullName evidence="8">L-ornithine N(alpha)-acyltransferase</fullName>
        <ecNumber evidence="7">2.3.2.30</ecNumber>
    </recommendedName>
</protein>
<reference evidence="11 12" key="1">
    <citation type="submission" date="2018-06" db="EMBL/GenBank/DDBJ databases">
        <title>Genomic Encyclopedia of Archaeal and Bacterial Type Strains, Phase II (KMG-II): from individual species to whole genera.</title>
        <authorList>
            <person name="Goeker M."/>
        </authorList>
    </citation>
    <scope>NUCLEOTIDE SEQUENCE [LARGE SCALE GENOMIC DNA]</scope>
    <source>
        <strain evidence="11 12">DSM 13087</strain>
    </source>
</reference>
<proteinExistence type="inferred from homology"/>
<comment type="catalytic activity">
    <reaction evidence="10">
        <text>a (3R)-hydroxyacyl-[ACP] + L-ornithine = a lyso-ornithine lipid + holo-[ACP] + H(+)</text>
        <dbReference type="Rhea" id="RHEA:20633"/>
        <dbReference type="Rhea" id="RHEA-COMP:9685"/>
        <dbReference type="Rhea" id="RHEA-COMP:9945"/>
        <dbReference type="ChEBI" id="CHEBI:15378"/>
        <dbReference type="ChEBI" id="CHEBI:46911"/>
        <dbReference type="ChEBI" id="CHEBI:64479"/>
        <dbReference type="ChEBI" id="CHEBI:78827"/>
        <dbReference type="ChEBI" id="CHEBI:138482"/>
        <dbReference type="EC" id="2.3.2.30"/>
    </reaction>
    <physiologicalReaction direction="left-to-right" evidence="10">
        <dbReference type="Rhea" id="RHEA:20634"/>
    </physiologicalReaction>
</comment>
<evidence type="ECO:0000256" key="3">
    <source>
        <dbReference type="ARBA" id="ARBA00022679"/>
    </source>
</evidence>
<keyword evidence="3 11" id="KW-0808">Transferase</keyword>
<dbReference type="EMBL" id="QKZQ01000001">
    <property type="protein sequence ID" value="PZX48192.1"/>
    <property type="molecule type" value="Genomic_DNA"/>
</dbReference>
<organism evidence="11 12">
    <name type="scientific">Roseinatronobacter thiooxidans</name>
    <dbReference type="NCBI Taxonomy" id="121821"/>
    <lineage>
        <taxon>Bacteria</taxon>
        <taxon>Pseudomonadati</taxon>
        <taxon>Pseudomonadota</taxon>
        <taxon>Alphaproteobacteria</taxon>
        <taxon>Rhodobacterales</taxon>
        <taxon>Paracoccaceae</taxon>
        <taxon>Roseinatronobacter</taxon>
    </lineage>
</organism>
<sequence length="268" mass="29048">MLDVTHGLHDQPDLSRFALRLGAFTATLAQGADQMAAVQRLRAARFRNRSASGDLDRFDALCHHLMIRCPPDPAAIAVARLRILTAPEDIHTSYSAQFYDLNALAQAGQRLVEVGRVCIDTAYAQDVDVARALLAAMTRITALCGADMLVGCASFAGAAPQRHADALRFLFDRHIGPVALRPGKRAGLDHFCPTDGHRPRLADLRDVPALLRMYLGMGGWVSDHAVCDHDLDTVHVFTALEVRAIPPARLRALLALAQNDAPAPSLKT</sequence>
<keyword evidence="5 11" id="KW-0012">Acyltransferase</keyword>
<dbReference type="SUPFAM" id="SSF55729">
    <property type="entry name" value="Acyl-CoA N-acyltransferases (Nat)"/>
    <property type="match status" value="1"/>
</dbReference>
<dbReference type="Gene3D" id="3.40.630.30">
    <property type="match status" value="1"/>
</dbReference>
<evidence type="ECO:0000256" key="8">
    <source>
        <dbReference type="ARBA" id="ARBA00039866"/>
    </source>
</evidence>
<evidence type="ECO:0000256" key="6">
    <source>
        <dbReference type="ARBA" id="ARBA00038095"/>
    </source>
</evidence>
<dbReference type="AlphaFoldDB" id="A0A2W7SC53"/>